<feature type="binding site" evidence="9">
    <location>
        <position position="39"/>
    </location>
    <ligand>
        <name>a divalent metal cation</name>
        <dbReference type="ChEBI" id="CHEBI:60240"/>
    </ligand>
</feature>
<protein>
    <recommendedName>
        <fullName evidence="9">5'-nucleotidase SurE</fullName>
        <ecNumber evidence="9">3.1.3.5</ecNumber>
    </recommendedName>
    <alternativeName>
        <fullName evidence="9">Nucleoside 5'-monophosphate phosphohydrolase</fullName>
    </alternativeName>
</protein>
<organism evidence="11 12">
    <name type="scientific">Snodgrassella communis</name>
    <dbReference type="NCBI Taxonomy" id="2946699"/>
    <lineage>
        <taxon>Bacteria</taxon>
        <taxon>Pseudomonadati</taxon>
        <taxon>Pseudomonadota</taxon>
        <taxon>Betaproteobacteria</taxon>
        <taxon>Neisseriales</taxon>
        <taxon>Neisseriaceae</taxon>
        <taxon>Snodgrassella</taxon>
    </lineage>
</organism>
<comment type="similarity">
    <text evidence="4 9">Belongs to the SurE nucleotidase family.</text>
</comment>
<evidence type="ECO:0000256" key="7">
    <source>
        <dbReference type="ARBA" id="ARBA00022741"/>
    </source>
</evidence>
<dbReference type="InterPro" id="IPR030048">
    <property type="entry name" value="SurE"/>
</dbReference>
<dbReference type="NCBIfam" id="NF001489">
    <property type="entry name" value="PRK00346.1-3"/>
    <property type="match status" value="1"/>
</dbReference>
<accession>A0A066TPR3</accession>
<comment type="function">
    <text evidence="9">Nucleotidase that shows phosphatase activity on nucleoside 5'-monophosphates.</text>
</comment>
<evidence type="ECO:0000256" key="5">
    <source>
        <dbReference type="ARBA" id="ARBA00022490"/>
    </source>
</evidence>
<dbReference type="InterPro" id="IPR002828">
    <property type="entry name" value="SurE-like_Pase/nucleotidase"/>
</dbReference>
<dbReference type="GO" id="GO:0046872">
    <property type="term" value="F:metal ion binding"/>
    <property type="evidence" value="ECO:0007669"/>
    <property type="project" value="UniProtKB-UniRule"/>
</dbReference>
<evidence type="ECO:0000256" key="1">
    <source>
        <dbReference type="ARBA" id="ARBA00000815"/>
    </source>
</evidence>
<sequence length="250" mass="26931">MKILICNDDGYLSAGIALLAKVAAQFAEVRVVAPESDQSGVSNSFTLNRPLCIKKASNGFYYVNGTPTDCIHVALHTMADFKPDLVLSGINHGANMGDDVLYSGTVAAATEAFLMGIPALAFSINDRSGQYWATAEKAVHTVLARVCAQSAAEPVLWNINIPAVNVEAVQGYQVAKLGRRHHDQCIVPFNSPRGETMYWIGGVGAADTSRQDTDFCANEAGFVTITPLTLDLTNYQQLGTVNTFLQDIQW</sequence>
<keyword evidence="5 9" id="KW-0963">Cytoplasm</keyword>
<dbReference type="SUPFAM" id="SSF64167">
    <property type="entry name" value="SurE-like"/>
    <property type="match status" value="1"/>
</dbReference>
<dbReference type="GO" id="GO:0000166">
    <property type="term" value="F:nucleotide binding"/>
    <property type="evidence" value="ECO:0007669"/>
    <property type="project" value="UniProtKB-KW"/>
</dbReference>
<dbReference type="GO" id="GO:0004309">
    <property type="term" value="F:exopolyphosphatase activity"/>
    <property type="evidence" value="ECO:0007669"/>
    <property type="project" value="TreeGrafter"/>
</dbReference>
<keyword evidence="6 9" id="KW-0479">Metal-binding</keyword>
<dbReference type="FunFam" id="3.40.1210.10:FF:000001">
    <property type="entry name" value="5'/3'-nucleotidase SurE"/>
    <property type="match status" value="1"/>
</dbReference>
<dbReference type="Pfam" id="PF01975">
    <property type="entry name" value="SurE"/>
    <property type="match status" value="1"/>
</dbReference>
<dbReference type="PANTHER" id="PTHR30457:SF12">
    <property type="entry name" value="5'_3'-NUCLEOTIDASE SURE"/>
    <property type="match status" value="1"/>
</dbReference>
<dbReference type="GO" id="GO:0005737">
    <property type="term" value="C:cytoplasm"/>
    <property type="evidence" value="ECO:0007669"/>
    <property type="project" value="UniProtKB-SubCell"/>
</dbReference>
<dbReference type="EC" id="3.1.3.5" evidence="9"/>
<comment type="caution">
    <text evidence="11">The sequence shown here is derived from an EMBL/GenBank/DDBJ whole genome shotgun (WGS) entry which is preliminary data.</text>
</comment>
<feature type="binding site" evidence="9">
    <location>
        <position position="8"/>
    </location>
    <ligand>
        <name>a divalent metal cation</name>
        <dbReference type="ChEBI" id="CHEBI:60240"/>
    </ligand>
</feature>
<evidence type="ECO:0000313" key="12">
    <source>
        <dbReference type="Proteomes" id="UP000027170"/>
    </source>
</evidence>
<feature type="binding site" evidence="9">
    <location>
        <position position="91"/>
    </location>
    <ligand>
        <name>a divalent metal cation</name>
        <dbReference type="ChEBI" id="CHEBI:60240"/>
    </ligand>
</feature>
<name>A0A066TPR3_9NEIS</name>
<evidence type="ECO:0000256" key="3">
    <source>
        <dbReference type="ARBA" id="ARBA00004496"/>
    </source>
</evidence>
<dbReference type="RefSeq" id="WP_037406222.1">
    <property type="nucleotide sequence ID" value="NZ_JFZV01000002.1"/>
</dbReference>
<evidence type="ECO:0000256" key="6">
    <source>
        <dbReference type="ARBA" id="ARBA00022723"/>
    </source>
</evidence>
<keyword evidence="8 9" id="KW-0378">Hydrolase</keyword>
<dbReference type="GO" id="GO:0008253">
    <property type="term" value="F:5'-nucleotidase activity"/>
    <property type="evidence" value="ECO:0007669"/>
    <property type="project" value="UniProtKB-UniRule"/>
</dbReference>
<evidence type="ECO:0000256" key="2">
    <source>
        <dbReference type="ARBA" id="ARBA00001946"/>
    </source>
</evidence>
<dbReference type="NCBIfam" id="TIGR00087">
    <property type="entry name" value="surE"/>
    <property type="match status" value="1"/>
</dbReference>
<dbReference type="Gene3D" id="3.40.1210.10">
    <property type="entry name" value="Survival protein SurE-like phosphatase/nucleotidase"/>
    <property type="match status" value="1"/>
</dbReference>
<reference evidence="11 12" key="1">
    <citation type="submission" date="2014-03" db="EMBL/GenBank/DDBJ databases">
        <title>The genomes of two eusocial bee gut symbionts.</title>
        <authorList>
            <person name="Kwong W.K."/>
            <person name="Engel P."/>
            <person name="Koch H."/>
            <person name="Moran N.A."/>
        </authorList>
    </citation>
    <scope>NUCLEOTIDE SEQUENCE [LARGE SCALE GENOMIC DNA]</scope>
    <source>
        <strain evidence="12">wkB29</strain>
    </source>
</reference>
<dbReference type="HAMAP" id="MF_00060">
    <property type="entry name" value="SurE"/>
    <property type="match status" value="1"/>
</dbReference>
<evidence type="ECO:0000256" key="4">
    <source>
        <dbReference type="ARBA" id="ARBA00011062"/>
    </source>
</evidence>
<evidence type="ECO:0000259" key="10">
    <source>
        <dbReference type="Pfam" id="PF01975"/>
    </source>
</evidence>
<dbReference type="PANTHER" id="PTHR30457">
    <property type="entry name" value="5'-NUCLEOTIDASE SURE"/>
    <property type="match status" value="1"/>
</dbReference>
<gene>
    <name evidence="9" type="primary">surE</name>
    <name evidence="11" type="ORF">SALWKB29_0626</name>
</gene>
<comment type="cofactor">
    <cofactor evidence="2">
        <name>Mg(2+)</name>
        <dbReference type="ChEBI" id="CHEBI:18420"/>
    </cofactor>
</comment>
<dbReference type="eggNOG" id="COG0496">
    <property type="taxonomic scope" value="Bacteria"/>
</dbReference>
<dbReference type="AlphaFoldDB" id="A0A066TPR3"/>
<evidence type="ECO:0000256" key="9">
    <source>
        <dbReference type="HAMAP-Rule" id="MF_00060"/>
    </source>
</evidence>
<comment type="cofactor">
    <cofactor evidence="9">
        <name>a divalent metal cation</name>
        <dbReference type="ChEBI" id="CHEBI:60240"/>
    </cofactor>
    <text evidence="9">Binds 1 divalent metal cation per subunit.</text>
</comment>
<dbReference type="OrthoDB" id="9780815at2"/>
<feature type="domain" description="Survival protein SurE-like phosphatase/nucleotidase" evidence="10">
    <location>
        <begin position="3"/>
        <end position="182"/>
    </location>
</feature>
<dbReference type="GO" id="GO:0008254">
    <property type="term" value="F:3'-nucleotidase activity"/>
    <property type="evidence" value="ECO:0007669"/>
    <property type="project" value="TreeGrafter"/>
</dbReference>
<keyword evidence="12" id="KW-1185">Reference proteome</keyword>
<dbReference type="InterPro" id="IPR036523">
    <property type="entry name" value="SurE-like_sf"/>
</dbReference>
<feature type="binding site" evidence="9">
    <location>
        <position position="9"/>
    </location>
    <ligand>
        <name>a divalent metal cation</name>
        <dbReference type="ChEBI" id="CHEBI:60240"/>
    </ligand>
</feature>
<proteinExistence type="inferred from homology"/>
<evidence type="ECO:0000256" key="8">
    <source>
        <dbReference type="ARBA" id="ARBA00022801"/>
    </source>
</evidence>
<dbReference type="Proteomes" id="UP000027170">
    <property type="component" value="Unassembled WGS sequence"/>
</dbReference>
<dbReference type="NCBIfam" id="NF001490">
    <property type="entry name" value="PRK00346.1-4"/>
    <property type="match status" value="1"/>
</dbReference>
<evidence type="ECO:0000313" key="11">
    <source>
        <dbReference type="EMBL" id="KDN15522.1"/>
    </source>
</evidence>
<comment type="catalytic activity">
    <reaction evidence="1 9">
        <text>a ribonucleoside 5'-phosphate + H2O = a ribonucleoside + phosphate</text>
        <dbReference type="Rhea" id="RHEA:12484"/>
        <dbReference type="ChEBI" id="CHEBI:15377"/>
        <dbReference type="ChEBI" id="CHEBI:18254"/>
        <dbReference type="ChEBI" id="CHEBI:43474"/>
        <dbReference type="ChEBI" id="CHEBI:58043"/>
        <dbReference type="EC" id="3.1.3.5"/>
    </reaction>
</comment>
<dbReference type="EMBL" id="JFZV01000002">
    <property type="protein sequence ID" value="KDN15522.1"/>
    <property type="molecule type" value="Genomic_DNA"/>
</dbReference>
<comment type="subcellular location">
    <subcellularLocation>
        <location evidence="3 9">Cytoplasm</location>
    </subcellularLocation>
</comment>
<keyword evidence="7 9" id="KW-0547">Nucleotide-binding</keyword>